<evidence type="ECO:0000313" key="2">
    <source>
        <dbReference type="Proteomes" id="UP000255355"/>
    </source>
</evidence>
<dbReference type="Pfam" id="PF10604">
    <property type="entry name" value="Polyketide_cyc2"/>
    <property type="match status" value="1"/>
</dbReference>
<dbReference type="Proteomes" id="UP000255355">
    <property type="component" value="Unassembled WGS sequence"/>
</dbReference>
<dbReference type="EMBL" id="QQAZ01000004">
    <property type="protein sequence ID" value="RDI51629.1"/>
    <property type="molecule type" value="Genomic_DNA"/>
</dbReference>
<dbReference type="RefSeq" id="WP_068014618.1">
    <property type="nucleotide sequence ID" value="NZ_QQAZ01000004.1"/>
</dbReference>
<dbReference type="AlphaFoldDB" id="A0A370H7D7"/>
<dbReference type="STRING" id="1210089.GCA_001613165_01148"/>
<name>A0A370H7D7_9NOCA</name>
<reference evidence="1 2" key="1">
    <citation type="submission" date="2018-07" db="EMBL/GenBank/DDBJ databases">
        <title>Genomic Encyclopedia of Type Strains, Phase IV (KMG-IV): sequencing the most valuable type-strain genomes for metagenomic binning, comparative biology and taxonomic classification.</title>
        <authorList>
            <person name="Goeker M."/>
        </authorList>
    </citation>
    <scope>NUCLEOTIDE SEQUENCE [LARGE SCALE GENOMIC DNA]</scope>
    <source>
        <strain evidence="1 2">DSM 44952</strain>
    </source>
</reference>
<dbReference type="OrthoDB" id="3419705at2"/>
<gene>
    <name evidence="1" type="ORF">DFR68_104112</name>
</gene>
<proteinExistence type="predicted"/>
<keyword evidence="2" id="KW-1185">Reference proteome</keyword>
<accession>A0A370H7D7</accession>
<evidence type="ECO:0000313" key="1">
    <source>
        <dbReference type="EMBL" id="RDI51629.1"/>
    </source>
</evidence>
<dbReference type="Gene3D" id="3.30.530.20">
    <property type="match status" value="2"/>
</dbReference>
<sequence length="302" mass="33566">MDTTHSIEIDADSGTVYDLLARAEYWPELFAPTLRVEYLHRAPDSEMLRIWARAGDDVKSWTSVRELDPAAGRITFRQTAPPAPIAAMAGTWTIEPVADGKTKLHLAHTFSAVGDEASVLEWIEQVTDENSRTELAGLKALAERHSETAEVRTFSDSIRIAADPKAVHEFIWDAERWTEMLPHVKAIDVREYGPGVHALTMTTRSSVGEHDTMSIRITDGHSRIEYKQLNLPPLLDLHLGSWTIDASGADTVLTSSHTVRLRPEHATAELQGANLDKARDALSTNSMSTMRIAKQRLESEHS</sequence>
<comment type="caution">
    <text evidence="1">The sequence shown here is derived from an EMBL/GenBank/DDBJ whole genome shotgun (WGS) entry which is preliminary data.</text>
</comment>
<dbReference type="InterPro" id="IPR019587">
    <property type="entry name" value="Polyketide_cyclase/dehydratase"/>
</dbReference>
<dbReference type="InterPro" id="IPR023393">
    <property type="entry name" value="START-like_dom_sf"/>
</dbReference>
<dbReference type="SUPFAM" id="SSF55961">
    <property type="entry name" value="Bet v1-like"/>
    <property type="match status" value="2"/>
</dbReference>
<dbReference type="CDD" id="cd08861">
    <property type="entry name" value="OtcD1_ARO-CYC_like"/>
    <property type="match status" value="1"/>
</dbReference>
<protein>
    <submittedName>
        <fullName evidence="1">Aromatase</fullName>
    </submittedName>
</protein>
<organism evidence="1 2">
    <name type="scientific">Nocardia mexicana</name>
    <dbReference type="NCBI Taxonomy" id="279262"/>
    <lineage>
        <taxon>Bacteria</taxon>
        <taxon>Bacillati</taxon>
        <taxon>Actinomycetota</taxon>
        <taxon>Actinomycetes</taxon>
        <taxon>Mycobacteriales</taxon>
        <taxon>Nocardiaceae</taxon>
        <taxon>Nocardia</taxon>
    </lineage>
</organism>